<evidence type="ECO:0000256" key="1">
    <source>
        <dbReference type="ARBA" id="ARBA00023015"/>
    </source>
</evidence>
<dbReference type="InterPro" id="IPR036388">
    <property type="entry name" value="WH-like_DNA-bd_sf"/>
</dbReference>
<evidence type="ECO:0000313" key="5">
    <source>
        <dbReference type="EMBL" id="SBW12618.1"/>
    </source>
</evidence>
<evidence type="ECO:0000256" key="3">
    <source>
        <dbReference type="ARBA" id="ARBA00023163"/>
    </source>
</evidence>
<keyword evidence="2" id="KW-0238">DNA-binding</keyword>
<sequence>MFSLNARDARPIYEQVKDGLRHLVVSGAIQPGEQFPSVRSLAASLAINPNTIQRAYESLEGEGYLSTQAGKGSFAALPTSAGTPRRGTLLSQFDATAAELLFLGMSPEELAQRVLAAGKKEESV</sequence>
<keyword evidence="3" id="KW-0804">Transcription</keyword>
<dbReference type="AlphaFoldDB" id="A0A212KLT3"/>
<reference evidence="5" key="1">
    <citation type="submission" date="2016-04" db="EMBL/GenBank/DDBJ databases">
        <authorList>
            <person name="Evans L.H."/>
            <person name="Alamgir A."/>
            <person name="Owens N."/>
            <person name="Weber N.D."/>
            <person name="Virtaneva K."/>
            <person name="Barbian K."/>
            <person name="Babar A."/>
            <person name="Rosenke K."/>
        </authorList>
    </citation>
    <scope>NUCLEOTIDE SEQUENCE</scope>
    <source>
        <strain evidence="5">86</strain>
    </source>
</reference>
<dbReference type="SUPFAM" id="SSF46785">
    <property type="entry name" value="Winged helix' DNA-binding domain"/>
    <property type="match status" value="1"/>
</dbReference>
<evidence type="ECO:0000259" key="4">
    <source>
        <dbReference type="PROSITE" id="PS50949"/>
    </source>
</evidence>
<dbReference type="InterPro" id="IPR036390">
    <property type="entry name" value="WH_DNA-bd_sf"/>
</dbReference>
<organism evidence="5">
    <name type="scientific">uncultured Eubacteriales bacterium</name>
    <dbReference type="NCBI Taxonomy" id="172733"/>
    <lineage>
        <taxon>Bacteria</taxon>
        <taxon>Bacillati</taxon>
        <taxon>Bacillota</taxon>
        <taxon>Clostridia</taxon>
        <taxon>Eubacteriales</taxon>
        <taxon>environmental samples</taxon>
    </lineage>
</organism>
<dbReference type="PANTHER" id="PTHR38445">
    <property type="entry name" value="HTH-TYPE TRANSCRIPTIONAL REPRESSOR YTRA"/>
    <property type="match status" value="1"/>
</dbReference>
<accession>A0A212KLT3</accession>
<protein>
    <submittedName>
        <fullName evidence="5">Transcriptional regulator, GntR family</fullName>
    </submittedName>
</protein>
<dbReference type="Pfam" id="PF00392">
    <property type="entry name" value="GntR"/>
    <property type="match status" value="1"/>
</dbReference>
<proteinExistence type="predicted"/>
<dbReference type="SMART" id="SM00345">
    <property type="entry name" value="HTH_GNTR"/>
    <property type="match status" value="1"/>
</dbReference>
<dbReference type="PROSITE" id="PS50949">
    <property type="entry name" value="HTH_GNTR"/>
    <property type="match status" value="1"/>
</dbReference>
<name>A0A212KLT3_9FIRM</name>
<dbReference type="CDD" id="cd07377">
    <property type="entry name" value="WHTH_GntR"/>
    <property type="match status" value="1"/>
</dbReference>
<dbReference type="Gene3D" id="1.10.10.10">
    <property type="entry name" value="Winged helix-like DNA-binding domain superfamily/Winged helix DNA-binding domain"/>
    <property type="match status" value="1"/>
</dbReference>
<dbReference type="EMBL" id="FLUN01000002">
    <property type="protein sequence ID" value="SBW12618.1"/>
    <property type="molecule type" value="Genomic_DNA"/>
</dbReference>
<evidence type="ECO:0000256" key="2">
    <source>
        <dbReference type="ARBA" id="ARBA00023125"/>
    </source>
</evidence>
<dbReference type="PANTHER" id="PTHR38445:SF7">
    <property type="entry name" value="GNTR-FAMILY TRANSCRIPTIONAL REGULATOR"/>
    <property type="match status" value="1"/>
</dbReference>
<dbReference type="InterPro" id="IPR000524">
    <property type="entry name" value="Tscrpt_reg_HTH_GntR"/>
</dbReference>
<keyword evidence="1" id="KW-0805">Transcription regulation</keyword>
<dbReference type="GO" id="GO:0003677">
    <property type="term" value="F:DNA binding"/>
    <property type="evidence" value="ECO:0007669"/>
    <property type="project" value="UniProtKB-KW"/>
</dbReference>
<feature type="domain" description="HTH gntR-type" evidence="4">
    <location>
        <begin position="10"/>
        <end position="78"/>
    </location>
</feature>
<gene>
    <name evidence="5" type="ORF">KL86CLO1_20048</name>
</gene>
<dbReference type="GO" id="GO:0003700">
    <property type="term" value="F:DNA-binding transcription factor activity"/>
    <property type="evidence" value="ECO:0007669"/>
    <property type="project" value="InterPro"/>
</dbReference>